<keyword evidence="4" id="KW-1185">Reference proteome</keyword>
<dbReference type="Pfam" id="PF04082">
    <property type="entry name" value="Fungal_trans"/>
    <property type="match status" value="1"/>
</dbReference>
<dbReference type="GO" id="GO:0008270">
    <property type="term" value="F:zinc ion binding"/>
    <property type="evidence" value="ECO:0007669"/>
    <property type="project" value="InterPro"/>
</dbReference>
<protein>
    <recommendedName>
        <fullName evidence="2">Xylanolytic transcriptional activator regulatory domain-containing protein</fullName>
    </recommendedName>
</protein>
<feature type="domain" description="Xylanolytic transcriptional activator regulatory" evidence="2">
    <location>
        <begin position="350"/>
        <end position="423"/>
    </location>
</feature>
<organism evidence="3 4">
    <name type="scientific">Exophiala spinifera</name>
    <dbReference type="NCBI Taxonomy" id="91928"/>
    <lineage>
        <taxon>Eukaryota</taxon>
        <taxon>Fungi</taxon>
        <taxon>Dikarya</taxon>
        <taxon>Ascomycota</taxon>
        <taxon>Pezizomycotina</taxon>
        <taxon>Eurotiomycetes</taxon>
        <taxon>Chaetothyriomycetidae</taxon>
        <taxon>Chaetothyriales</taxon>
        <taxon>Herpotrichiellaceae</taxon>
        <taxon>Exophiala</taxon>
    </lineage>
</organism>
<dbReference type="InterPro" id="IPR050987">
    <property type="entry name" value="AtrR-like"/>
</dbReference>
<dbReference type="InterPro" id="IPR007219">
    <property type="entry name" value="XnlR_reg_dom"/>
</dbReference>
<keyword evidence="1" id="KW-0539">Nucleus</keyword>
<dbReference type="Proteomes" id="UP000053328">
    <property type="component" value="Unassembled WGS sequence"/>
</dbReference>
<dbReference type="CDD" id="cd12148">
    <property type="entry name" value="fungal_TF_MHR"/>
    <property type="match status" value="1"/>
</dbReference>
<dbReference type="GO" id="GO:0003700">
    <property type="term" value="F:DNA-binding transcription factor activity"/>
    <property type="evidence" value="ECO:0007669"/>
    <property type="project" value="InterPro"/>
</dbReference>
<dbReference type="SMART" id="SM00906">
    <property type="entry name" value="Fungal_trans"/>
    <property type="match status" value="1"/>
</dbReference>
<reference evidence="3 4" key="1">
    <citation type="submission" date="2015-01" db="EMBL/GenBank/DDBJ databases">
        <title>The Genome Sequence of Exophiala spinifera CBS89968.</title>
        <authorList>
            <consortium name="The Broad Institute Genomics Platform"/>
            <person name="Cuomo C."/>
            <person name="de Hoog S."/>
            <person name="Gorbushina A."/>
            <person name="Stielow B."/>
            <person name="Teixiera M."/>
            <person name="Abouelleil A."/>
            <person name="Chapman S.B."/>
            <person name="Priest M."/>
            <person name="Young S.K."/>
            <person name="Wortman J."/>
            <person name="Nusbaum C."/>
            <person name="Birren B."/>
        </authorList>
    </citation>
    <scope>NUCLEOTIDE SEQUENCE [LARGE SCALE GENOMIC DNA]</scope>
    <source>
        <strain evidence="3 4">CBS 89968</strain>
    </source>
</reference>
<dbReference type="PANTHER" id="PTHR46910:SF11">
    <property type="entry name" value="ZN(2)-C6 FUNGAL-TYPE DOMAIN-CONTAINING PROTEIN"/>
    <property type="match status" value="1"/>
</dbReference>
<dbReference type="GO" id="GO:0006351">
    <property type="term" value="P:DNA-templated transcription"/>
    <property type="evidence" value="ECO:0007669"/>
    <property type="project" value="InterPro"/>
</dbReference>
<gene>
    <name evidence="3" type="ORF">PV08_05140</name>
</gene>
<sequence>MTGLIWRSFRFSRITDCSVDAQNDSSNLGLTGQHFDQPSEVHNRPEEGDSGAQLIAGEYVWEYASFSGEQNSPTTAEGQSQTVTDIMERLSRLEESVSCREESGTFCHQNSYKDDCDNGKLVHDQRSSDVVGSHNNSPGLSSSFSIPGSMDVEKGSNLLPSQKSRPTFNGGATSSYHVIAVLDDHLRETRVHADIEPAAFSACAFANSHDLPPCCIAELRCWVRRTQRNDRETVYKTLKRYFLYLNPHYPALNEYQFFQSFEEAFSQDGTIQLNFKALQYYALVNMLLALMKVLEDYCTDSSIHPGWQEFSRATHLLQHITWLGQGDLMTLKILLVDTLYLLYIGENNAAYDALSRTVRLLFQNGLHGEAGWQNCTPFETHMRQRIFWSIYCLDKTVSQSCGLPYLLRDSECRIRLPAAVDDKDIGHNGEIPKEKPQKSAIPYQHGIVQWGKLSSEIWNVLYSMDAASSISPEFIVTMDARIELLKQELPSYLQWQSENIPSTGIGLTEPYIHRQAAILRLRINHLRLLLRRQELLTFDFRLRTAKICLSIATDTVNMIHTTHNSPMHQEFERYSDVVYITGAIVPLASIVICKTIPSGNLKQSAKHAFEKAIAILRDIAPGLTLARNNLKKLGRIISAVERTSQHVVSNNLAGIDADFRLHTGENNELQQATNNNISSADLPELPRDQLPMAMDQFGNDIAGEEVNFGFPFLSEPTPLSLRDLMGDTDLVNVMSWNQV</sequence>
<proteinExistence type="predicted"/>
<evidence type="ECO:0000313" key="3">
    <source>
        <dbReference type="EMBL" id="KIW17945.1"/>
    </source>
</evidence>
<accession>A0A0D2BH46</accession>
<dbReference type="OrthoDB" id="3266505at2759"/>
<dbReference type="GO" id="GO:0003677">
    <property type="term" value="F:DNA binding"/>
    <property type="evidence" value="ECO:0007669"/>
    <property type="project" value="InterPro"/>
</dbReference>
<evidence type="ECO:0000259" key="2">
    <source>
        <dbReference type="SMART" id="SM00906"/>
    </source>
</evidence>
<name>A0A0D2BH46_9EURO</name>
<dbReference type="EMBL" id="KN847494">
    <property type="protein sequence ID" value="KIW17945.1"/>
    <property type="molecule type" value="Genomic_DNA"/>
</dbReference>
<dbReference type="GeneID" id="27332223"/>
<evidence type="ECO:0000313" key="4">
    <source>
        <dbReference type="Proteomes" id="UP000053328"/>
    </source>
</evidence>
<evidence type="ECO:0000256" key="1">
    <source>
        <dbReference type="ARBA" id="ARBA00023242"/>
    </source>
</evidence>
<dbReference type="VEuPathDB" id="FungiDB:PV08_05140"/>
<dbReference type="HOGENOM" id="CLU_021978_0_0_1"/>
<dbReference type="PANTHER" id="PTHR46910">
    <property type="entry name" value="TRANSCRIPTION FACTOR PDR1"/>
    <property type="match status" value="1"/>
</dbReference>
<dbReference type="STRING" id="91928.A0A0D2BH46"/>
<dbReference type="AlphaFoldDB" id="A0A0D2BH46"/>
<dbReference type="RefSeq" id="XP_016238161.1">
    <property type="nucleotide sequence ID" value="XM_016379484.1"/>
</dbReference>